<dbReference type="GeneID" id="31251949"/>
<feature type="region of interest" description="Disordered" evidence="1">
    <location>
        <begin position="18"/>
        <end position="44"/>
    </location>
</feature>
<dbReference type="InParanoid" id="A0A1S0UER1"/>
<protein>
    <submittedName>
        <fullName evidence="2">Uncharacterized protein</fullName>
    </submittedName>
</protein>
<gene>
    <name evidence="2" type="ORF">LOAG_18493</name>
</gene>
<dbReference type="KEGG" id="loa:LOAG_18493"/>
<dbReference type="AlphaFoldDB" id="A0A1S0UER1"/>
<accession>A0A1S0UER1</accession>
<dbReference type="RefSeq" id="XP_020305088.1">
    <property type="nucleotide sequence ID" value="XM_020451153.1"/>
</dbReference>
<organism evidence="2">
    <name type="scientific">Loa loa</name>
    <name type="common">Eye worm</name>
    <name type="synonym">Filaria loa</name>
    <dbReference type="NCBI Taxonomy" id="7209"/>
    <lineage>
        <taxon>Eukaryota</taxon>
        <taxon>Metazoa</taxon>
        <taxon>Ecdysozoa</taxon>
        <taxon>Nematoda</taxon>
        <taxon>Chromadorea</taxon>
        <taxon>Rhabditida</taxon>
        <taxon>Spirurina</taxon>
        <taxon>Spiruromorpha</taxon>
        <taxon>Filarioidea</taxon>
        <taxon>Onchocercidae</taxon>
        <taxon>Loa</taxon>
    </lineage>
</organism>
<dbReference type="EMBL" id="JH712399">
    <property type="protein sequence ID" value="EJD74150.1"/>
    <property type="molecule type" value="Genomic_DNA"/>
</dbReference>
<dbReference type="CTD" id="31251949"/>
<evidence type="ECO:0000313" key="2">
    <source>
        <dbReference type="EMBL" id="EJD74150.1"/>
    </source>
</evidence>
<proteinExistence type="predicted"/>
<name>A0A1S0UER1_LOALO</name>
<evidence type="ECO:0000256" key="1">
    <source>
        <dbReference type="SAM" id="MobiDB-lite"/>
    </source>
</evidence>
<sequence length="91" mass="10388">MVIMMIMLMIMVNDDDDGDNNDMDGTDNNNNNDDNDGNDGSDGKKLIRGKISKVVTELVQLYLFKSLSMRILFQYNKLQPFPYLSIFIQSS</sequence>
<reference evidence="2" key="1">
    <citation type="submission" date="2012-04" db="EMBL/GenBank/DDBJ databases">
        <title>The Genome Sequence of Loa loa.</title>
        <authorList>
            <consortium name="The Broad Institute Genome Sequencing Platform"/>
            <consortium name="Broad Institute Genome Sequencing Center for Infectious Disease"/>
            <person name="Nutman T.B."/>
            <person name="Fink D.L."/>
            <person name="Russ C."/>
            <person name="Young S."/>
            <person name="Zeng Q."/>
            <person name="Gargeya S."/>
            <person name="Alvarado L."/>
            <person name="Berlin A."/>
            <person name="Chapman S.B."/>
            <person name="Chen Z."/>
            <person name="Freedman E."/>
            <person name="Gellesch M."/>
            <person name="Goldberg J."/>
            <person name="Griggs A."/>
            <person name="Gujja S."/>
            <person name="Heilman E.R."/>
            <person name="Heiman D."/>
            <person name="Howarth C."/>
            <person name="Mehta T."/>
            <person name="Neiman D."/>
            <person name="Pearson M."/>
            <person name="Roberts A."/>
            <person name="Saif S."/>
            <person name="Shea T."/>
            <person name="Shenoy N."/>
            <person name="Sisk P."/>
            <person name="Stolte C."/>
            <person name="Sykes S."/>
            <person name="White J."/>
            <person name="Yandava C."/>
            <person name="Haas B."/>
            <person name="Henn M.R."/>
            <person name="Nusbaum C."/>
            <person name="Birren B."/>
        </authorList>
    </citation>
    <scope>NUCLEOTIDE SEQUENCE [LARGE SCALE GENOMIC DNA]</scope>
</reference>